<protein>
    <submittedName>
        <fullName evidence="1">Uncharacterized protein</fullName>
    </submittedName>
</protein>
<evidence type="ECO:0000313" key="1">
    <source>
        <dbReference type="EMBL" id="KAE9021722.1"/>
    </source>
</evidence>
<organism evidence="1 4">
    <name type="scientific">Phytophthora rubi</name>
    <dbReference type="NCBI Taxonomy" id="129364"/>
    <lineage>
        <taxon>Eukaryota</taxon>
        <taxon>Sar</taxon>
        <taxon>Stramenopiles</taxon>
        <taxon>Oomycota</taxon>
        <taxon>Peronosporomycetes</taxon>
        <taxon>Peronosporales</taxon>
        <taxon>Peronosporaceae</taxon>
        <taxon>Phytophthora</taxon>
    </lineage>
</organism>
<dbReference type="Proteomes" id="UP000434957">
    <property type="component" value="Unassembled WGS sequence"/>
</dbReference>
<sequence>MTIFSSALSFIFMCRQMQANAYSSTATLLTKREDT</sequence>
<proteinExistence type="predicted"/>
<name>A0A6A3LR01_9STRA</name>
<reference evidence="1 4" key="1">
    <citation type="submission" date="2018-09" db="EMBL/GenBank/DDBJ databases">
        <title>Genomic investigation of the strawberry pathogen Phytophthora fragariae indicates pathogenicity is determined by transcriptional variation in three key races.</title>
        <authorList>
            <person name="Adams T.M."/>
            <person name="Armitage A.D."/>
            <person name="Sobczyk M.K."/>
            <person name="Bates H.J."/>
            <person name="Dunwell J.M."/>
            <person name="Nellist C.F."/>
            <person name="Harrison R.J."/>
        </authorList>
    </citation>
    <scope>NUCLEOTIDE SEQUENCE [LARGE SCALE GENOMIC DNA]</scope>
    <source>
        <strain evidence="1 4">SCRP324</strain>
        <strain evidence="2 3">SCRP333</strain>
    </source>
</reference>
<dbReference type="AlphaFoldDB" id="A0A6A3LR01"/>
<comment type="caution">
    <text evidence="1">The sequence shown here is derived from an EMBL/GenBank/DDBJ whole genome shotgun (WGS) entry which is preliminary data.</text>
</comment>
<accession>A0A6A3LR01</accession>
<dbReference type="EMBL" id="QXFT01000760">
    <property type="protein sequence ID" value="KAE9336344.1"/>
    <property type="molecule type" value="Genomic_DNA"/>
</dbReference>
<evidence type="ECO:0000313" key="2">
    <source>
        <dbReference type="EMBL" id="KAE9336344.1"/>
    </source>
</evidence>
<dbReference type="Proteomes" id="UP000435112">
    <property type="component" value="Unassembled WGS sequence"/>
</dbReference>
<dbReference type="EMBL" id="QXFU01000756">
    <property type="protein sequence ID" value="KAE9021722.1"/>
    <property type="molecule type" value="Genomic_DNA"/>
</dbReference>
<gene>
    <name evidence="1" type="ORF">PR002_g12166</name>
    <name evidence="2" type="ORF">PR003_g12553</name>
</gene>
<evidence type="ECO:0000313" key="3">
    <source>
        <dbReference type="Proteomes" id="UP000434957"/>
    </source>
</evidence>
<evidence type="ECO:0000313" key="4">
    <source>
        <dbReference type="Proteomes" id="UP000435112"/>
    </source>
</evidence>
<keyword evidence="3" id="KW-1185">Reference proteome</keyword>